<dbReference type="AlphaFoldDB" id="A0AA88XIB2"/>
<proteinExistence type="predicted"/>
<accession>A0AA88XIB2</accession>
<gene>
    <name evidence="3" type="ORF">FSP39_009991</name>
</gene>
<dbReference type="PANTHER" id="PTHR31596">
    <property type="entry name" value="T-CELL ACTIVATION INHIBITOR, MITOCHONDRIAL"/>
    <property type="match status" value="1"/>
</dbReference>
<protein>
    <recommendedName>
        <fullName evidence="5">T-cell activation inhibitor, mitochondrial</fullName>
    </recommendedName>
</protein>
<dbReference type="InterPro" id="IPR027989">
    <property type="entry name" value="DUF4461"/>
</dbReference>
<dbReference type="InterPro" id="IPR028031">
    <property type="entry name" value="DUF4460"/>
</dbReference>
<evidence type="ECO:0000313" key="3">
    <source>
        <dbReference type="EMBL" id="KAK3085881.1"/>
    </source>
</evidence>
<dbReference type="Proteomes" id="UP001186944">
    <property type="component" value="Unassembled WGS sequence"/>
</dbReference>
<comment type="caution">
    <text evidence="3">The sequence shown here is derived from an EMBL/GenBank/DDBJ whole genome shotgun (WGS) entry which is preliminary data.</text>
</comment>
<evidence type="ECO:0000313" key="4">
    <source>
        <dbReference type="Proteomes" id="UP001186944"/>
    </source>
</evidence>
<name>A0AA88XIB2_PINIB</name>
<evidence type="ECO:0000259" key="1">
    <source>
        <dbReference type="Pfam" id="PF14687"/>
    </source>
</evidence>
<reference evidence="3" key="1">
    <citation type="submission" date="2019-08" db="EMBL/GenBank/DDBJ databases">
        <title>The improved chromosome-level genome for the pearl oyster Pinctada fucata martensii using PacBio sequencing and Hi-C.</title>
        <authorList>
            <person name="Zheng Z."/>
        </authorList>
    </citation>
    <scope>NUCLEOTIDE SEQUENCE</scope>
    <source>
        <strain evidence="3">ZZ-2019</strain>
        <tissue evidence="3">Adductor muscle</tissue>
    </source>
</reference>
<dbReference type="Pfam" id="PF14687">
    <property type="entry name" value="DUF4460"/>
    <property type="match status" value="1"/>
</dbReference>
<keyword evidence="4" id="KW-1185">Reference proteome</keyword>
<feature type="domain" description="DUF4461" evidence="2">
    <location>
        <begin position="189"/>
        <end position="499"/>
    </location>
</feature>
<sequence length="503" mass="58056">MSSELCEVQYQPAVKCKKSICLSDTIPQPSYIRSGILRIRQVIICRNLSTSETSTALRPFYLIVHPDLFHQTPKERDVNEESLKKLHEYMRSLHEKGRAKPTQLKFYAHSDNSSKFTKVDFTLKSKNVRDTVLTVLKSCDLPLDYVTRIPEGPEKSPAGTRKDQGNSFYTGRQMSFDMQYYSHKLPNYSLMSFLDKFHKRAHEWNERNAVTQSQIKYLQEKIKSDIGLESLSWRSDWASLRFLPCLASFDRMVQQHKDYVIDVLKGRHLIFGDKTGVSFNGDVVINRSDAIDNWLKGLAIIPAYNNTLTRLPYMEWELSTLLANIKIVHRCTSVTHIVMADEYEMRLNRILNTLRRCQQEVDLRLQGKDLSNLEMVVESEAAPLTVSALGQFLTPCTIPGAILIQFVSKNTDEVENLLHEVRRLQEIEQDLHSDCIQRLKLNQLNKDDSISCAQMIKCCERLLYDAVFIESYLNGCNLKVTRYFSVLSDGEICIPWDWESDVS</sequence>
<evidence type="ECO:0008006" key="5">
    <source>
        <dbReference type="Google" id="ProtNLM"/>
    </source>
</evidence>
<evidence type="ECO:0000259" key="2">
    <source>
        <dbReference type="Pfam" id="PF14688"/>
    </source>
</evidence>
<organism evidence="3 4">
    <name type="scientific">Pinctada imbricata</name>
    <name type="common">Atlantic pearl-oyster</name>
    <name type="synonym">Pinctada martensii</name>
    <dbReference type="NCBI Taxonomy" id="66713"/>
    <lineage>
        <taxon>Eukaryota</taxon>
        <taxon>Metazoa</taxon>
        <taxon>Spiralia</taxon>
        <taxon>Lophotrochozoa</taxon>
        <taxon>Mollusca</taxon>
        <taxon>Bivalvia</taxon>
        <taxon>Autobranchia</taxon>
        <taxon>Pteriomorphia</taxon>
        <taxon>Pterioida</taxon>
        <taxon>Pterioidea</taxon>
        <taxon>Pteriidae</taxon>
        <taxon>Pinctada</taxon>
    </lineage>
</organism>
<feature type="domain" description="DUF4460" evidence="1">
    <location>
        <begin position="45"/>
        <end position="141"/>
    </location>
</feature>
<dbReference type="EMBL" id="VSWD01000012">
    <property type="protein sequence ID" value="KAK3085881.1"/>
    <property type="molecule type" value="Genomic_DNA"/>
</dbReference>
<dbReference type="Pfam" id="PF14688">
    <property type="entry name" value="DUF4461"/>
    <property type="match status" value="1"/>
</dbReference>
<dbReference type="PANTHER" id="PTHR31596:SF1">
    <property type="entry name" value="T-CELL ACTIVATION INHIBITOR, MITOCHONDRIAL"/>
    <property type="match status" value="1"/>
</dbReference>
<dbReference type="GO" id="GO:0005739">
    <property type="term" value="C:mitochondrion"/>
    <property type="evidence" value="ECO:0007669"/>
    <property type="project" value="TreeGrafter"/>
</dbReference>
<dbReference type="InterPro" id="IPR027986">
    <property type="entry name" value="TCAIM"/>
</dbReference>